<dbReference type="EMBL" id="CAJNOR010013029">
    <property type="protein sequence ID" value="CAF1671049.1"/>
    <property type="molecule type" value="Genomic_DNA"/>
</dbReference>
<gene>
    <name evidence="4" type="ORF">XAT740_LOCUS58691</name>
</gene>
<dbReference type="Proteomes" id="UP000663828">
    <property type="component" value="Unassembled WGS sequence"/>
</dbReference>
<feature type="coiled-coil region" evidence="2">
    <location>
        <begin position="80"/>
        <end position="129"/>
    </location>
</feature>
<feature type="non-terminal residue" evidence="4">
    <location>
        <position position="1"/>
    </location>
</feature>
<dbReference type="InterPro" id="IPR031160">
    <property type="entry name" value="F_BAR_dom"/>
</dbReference>
<proteinExistence type="predicted"/>
<dbReference type="PROSITE" id="PS51741">
    <property type="entry name" value="F_BAR"/>
    <property type="match status" value="1"/>
</dbReference>
<reference evidence="4" key="1">
    <citation type="submission" date="2021-02" db="EMBL/GenBank/DDBJ databases">
        <authorList>
            <person name="Nowell W R."/>
        </authorList>
    </citation>
    <scope>NUCLEOTIDE SEQUENCE</scope>
</reference>
<accession>A0A816G753</accession>
<evidence type="ECO:0000259" key="3">
    <source>
        <dbReference type="PROSITE" id="PS51741"/>
    </source>
</evidence>
<comment type="caution">
    <text evidence="4">The sequence shown here is derived from an EMBL/GenBank/DDBJ whole genome shotgun (WGS) entry which is preliminary data.</text>
</comment>
<dbReference type="PANTHER" id="PTHR15735">
    <property type="entry name" value="FCH AND DOUBLE SH3 DOMAINS PROTEIN"/>
    <property type="match status" value="1"/>
</dbReference>
<evidence type="ECO:0000256" key="2">
    <source>
        <dbReference type="SAM" id="Coils"/>
    </source>
</evidence>
<dbReference type="AlphaFoldDB" id="A0A816G753"/>
<dbReference type="SMART" id="SM00055">
    <property type="entry name" value="FCH"/>
    <property type="match status" value="1"/>
</dbReference>
<evidence type="ECO:0000256" key="1">
    <source>
        <dbReference type="PROSITE-ProRule" id="PRU01077"/>
    </source>
</evidence>
<dbReference type="SUPFAM" id="SSF103657">
    <property type="entry name" value="BAR/IMD domain-like"/>
    <property type="match status" value="1"/>
</dbReference>
<dbReference type="Gene3D" id="1.20.1270.60">
    <property type="entry name" value="Arfaptin homology (AH) domain/BAR domain"/>
    <property type="match status" value="1"/>
</dbReference>
<name>A0A816G753_ADIRI</name>
<protein>
    <recommendedName>
        <fullName evidence="3">F-BAR domain-containing protein</fullName>
    </recommendedName>
</protein>
<dbReference type="InterPro" id="IPR001060">
    <property type="entry name" value="FCH_dom"/>
</dbReference>
<organism evidence="4 5">
    <name type="scientific">Adineta ricciae</name>
    <name type="common">Rotifer</name>
    <dbReference type="NCBI Taxonomy" id="249248"/>
    <lineage>
        <taxon>Eukaryota</taxon>
        <taxon>Metazoa</taxon>
        <taxon>Spiralia</taxon>
        <taxon>Gnathifera</taxon>
        <taxon>Rotifera</taxon>
        <taxon>Eurotatoria</taxon>
        <taxon>Bdelloidea</taxon>
        <taxon>Adinetida</taxon>
        <taxon>Adinetidae</taxon>
        <taxon>Adineta</taxon>
    </lineage>
</organism>
<keyword evidence="5" id="KW-1185">Reference proteome</keyword>
<dbReference type="Pfam" id="PF00611">
    <property type="entry name" value="FCH"/>
    <property type="match status" value="1"/>
</dbReference>
<evidence type="ECO:0000313" key="4">
    <source>
        <dbReference type="EMBL" id="CAF1671049.1"/>
    </source>
</evidence>
<keyword evidence="1 2" id="KW-0175">Coiled coil</keyword>
<sequence>MLNQSWGVELWDQFDNVSKYTDKSLQFCEKYESFLKDRCTVEDEYAKALKKLTKTYTPKLKDQEEFYNKYTFTIAFCSALKELQDLASQHELIAENIRERSVKQIQITVKECREQRKKCLDEYTKIKRQLDKQHELMIK</sequence>
<dbReference type="PANTHER" id="PTHR15735:SF12">
    <property type="entry name" value="CDC42-INTERACTING PROTEIN 4, ISOFORM B"/>
    <property type="match status" value="1"/>
</dbReference>
<evidence type="ECO:0000313" key="5">
    <source>
        <dbReference type="Proteomes" id="UP000663828"/>
    </source>
</evidence>
<feature type="domain" description="F-BAR" evidence="3">
    <location>
        <begin position="4"/>
        <end position="139"/>
    </location>
</feature>
<dbReference type="InterPro" id="IPR027267">
    <property type="entry name" value="AH/BAR_dom_sf"/>
</dbReference>